<evidence type="ECO:0000256" key="2">
    <source>
        <dbReference type="SAM" id="SignalP"/>
    </source>
</evidence>
<feature type="compositionally biased region" description="Polar residues" evidence="1">
    <location>
        <begin position="319"/>
        <end position="329"/>
    </location>
</feature>
<evidence type="ECO:0000313" key="4">
    <source>
        <dbReference type="Proteomes" id="UP000270856"/>
    </source>
</evidence>
<feature type="compositionally biased region" description="Low complexity" evidence="1">
    <location>
        <begin position="330"/>
        <end position="343"/>
    </location>
</feature>
<feature type="compositionally biased region" description="Polar residues" evidence="1">
    <location>
        <begin position="256"/>
        <end position="274"/>
    </location>
</feature>
<feature type="region of interest" description="Disordered" evidence="1">
    <location>
        <begin position="229"/>
        <end position="349"/>
    </location>
</feature>
<dbReference type="RefSeq" id="WP_123896998.1">
    <property type="nucleotide sequence ID" value="NZ_RPFJ01000006.1"/>
</dbReference>
<accession>A0A3N4PGM3</accession>
<evidence type="ECO:0000256" key="1">
    <source>
        <dbReference type="SAM" id="MobiDB-lite"/>
    </source>
</evidence>
<comment type="caution">
    <text evidence="3">The sequence shown here is derived from an EMBL/GenBank/DDBJ whole genome shotgun (WGS) entry which is preliminary data.</text>
</comment>
<feature type="signal peptide" evidence="2">
    <location>
        <begin position="1"/>
        <end position="22"/>
    </location>
</feature>
<reference evidence="3 4" key="1">
    <citation type="submission" date="2018-11" db="EMBL/GenBank/DDBJ databases">
        <title>Aureibaculum marinum gen. nov., sp. nov., a member of the family Flavobacteriaceae isolated from the Bohai Sea.</title>
        <authorList>
            <person name="Ji X."/>
        </authorList>
    </citation>
    <scope>NUCLEOTIDE SEQUENCE [LARGE SCALE GENOMIC DNA]</scope>
    <source>
        <strain evidence="3 4">BH-SD17</strain>
    </source>
</reference>
<keyword evidence="2" id="KW-0732">Signal</keyword>
<protein>
    <submittedName>
        <fullName evidence="3">Uncharacterized protein</fullName>
    </submittedName>
</protein>
<proteinExistence type="predicted"/>
<feature type="compositionally biased region" description="Basic and acidic residues" evidence="1">
    <location>
        <begin position="302"/>
        <end position="318"/>
    </location>
</feature>
<feature type="chain" id="PRO_5018239507" evidence="2">
    <location>
        <begin position="23"/>
        <end position="349"/>
    </location>
</feature>
<dbReference type="EMBL" id="RPFJ01000006">
    <property type="protein sequence ID" value="RPD98683.1"/>
    <property type="molecule type" value="Genomic_DNA"/>
</dbReference>
<name>A0A3N4PGM3_9FLAO</name>
<dbReference type="AlphaFoldDB" id="A0A3N4PGM3"/>
<dbReference type="OrthoDB" id="750023at2"/>
<feature type="compositionally biased region" description="Low complexity" evidence="1">
    <location>
        <begin position="229"/>
        <end position="245"/>
    </location>
</feature>
<sequence length="349" mass="41350">MKKFKILFVTVIALSISTQIFATNANTNLEIQNTTITTNKSFTFVEEGITFSIFQNGEFDFYINPRPGMHVGVDLNNVSISYNSGYNYDPYVQYDDYGAIIQIENTPIYYDNYGRIIRAGDVRINYQSNRVKRIGSLNIYYDTYGRYSYHRGYVNVFNRRHVFHPFHNFFVLPFFHRTVVSYKPYRNRYRPVRYNYYYGKNKHKRHYNKKYNRKRSFKNIDARIRTRNSNLARTNRTNRRATTVRESSEVRRQTAHRNTSNRTVTSSKRTVNNTPKRKVVQNRSRISPSKKVVRARTTVQNKVERKPVQRTSRTEARKTSSSSRRTVAQKSTPSRTKSTVSRTTSRKRM</sequence>
<evidence type="ECO:0000313" key="3">
    <source>
        <dbReference type="EMBL" id="RPD98683.1"/>
    </source>
</evidence>
<gene>
    <name evidence="3" type="ORF">EGM88_05695</name>
</gene>
<organism evidence="3 4">
    <name type="scientific">Aureibaculum marinum</name>
    <dbReference type="NCBI Taxonomy" id="2487930"/>
    <lineage>
        <taxon>Bacteria</taxon>
        <taxon>Pseudomonadati</taxon>
        <taxon>Bacteroidota</taxon>
        <taxon>Flavobacteriia</taxon>
        <taxon>Flavobacteriales</taxon>
        <taxon>Flavobacteriaceae</taxon>
        <taxon>Aureibaculum</taxon>
    </lineage>
</organism>
<keyword evidence="4" id="KW-1185">Reference proteome</keyword>
<dbReference type="Proteomes" id="UP000270856">
    <property type="component" value="Unassembled WGS sequence"/>
</dbReference>